<evidence type="ECO:0000259" key="6">
    <source>
        <dbReference type="Pfam" id="PF07298"/>
    </source>
</evidence>
<name>A0A1N7MJI0_9PROT</name>
<evidence type="ECO:0000256" key="2">
    <source>
        <dbReference type="ARBA" id="ARBA00022692"/>
    </source>
</evidence>
<comment type="subcellular location">
    <subcellularLocation>
        <location evidence="1">Membrane</location>
        <topology evidence="1">Multi-pass membrane protein</topology>
    </subcellularLocation>
</comment>
<evidence type="ECO:0000256" key="5">
    <source>
        <dbReference type="SAM" id="Phobius"/>
    </source>
</evidence>
<evidence type="ECO:0000256" key="3">
    <source>
        <dbReference type="ARBA" id="ARBA00022989"/>
    </source>
</evidence>
<accession>A0A1N7MJI0</accession>
<keyword evidence="8" id="KW-1185">Reference proteome</keyword>
<dbReference type="AlphaFoldDB" id="A0A1N7MJI0"/>
<dbReference type="InterPro" id="IPR009915">
    <property type="entry name" value="NnrU_dom"/>
</dbReference>
<proteinExistence type="predicted"/>
<evidence type="ECO:0000313" key="7">
    <source>
        <dbReference type="EMBL" id="SIS86101.1"/>
    </source>
</evidence>
<protein>
    <submittedName>
        <fullName evidence="7">Uncharacterized membrane protein</fullName>
    </submittedName>
</protein>
<feature type="transmembrane region" description="Helical" evidence="5">
    <location>
        <begin position="70"/>
        <end position="91"/>
    </location>
</feature>
<dbReference type="GO" id="GO:0016020">
    <property type="term" value="C:membrane"/>
    <property type="evidence" value="ECO:0007669"/>
    <property type="project" value="UniProtKB-SubCell"/>
</dbReference>
<dbReference type="STRING" id="80876.SAMN05421779_104157"/>
<keyword evidence="4 5" id="KW-0472">Membrane</keyword>
<evidence type="ECO:0000256" key="4">
    <source>
        <dbReference type="ARBA" id="ARBA00023136"/>
    </source>
</evidence>
<dbReference type="EMBL" id="FTOA01000004">
    <property type="protein sequence ID" value="SIS86101.1"/>
    <property type="molecule type" value="Genomic_DNA"/>
</dbReference>
<feature type="transmembrane region" description="Helical" evidence="5">
    <location>
        <begin position="137"/>
        <end position="154"/>
    </location>
</feature>
<gene>
    <name evidence="7" type="ORF">SAMN05421779_104157</name>
</gene>
<feature type="transmembrane region" description="Helical" evidence="5">
    <location>
        <begin position="181"/>
        <end position="200"/>
    </location>
</feature>
<organism evidence="7 8">
    <name type="scientific">Insolitispirillum peregrinum</name>
    <dbReference type="NCBI Taxonomy" id="80876"/>
    <lineage>
        <taxon>Bacteria</taxon>
        <taxon>Pseudomonadati</taxon>
        <taxon>Pseudomonadota</taxon>
        <taxon>Alphaproteobacteria</taxon>
        <taxon>Rhodospirillales</taxon>
        <taxon>Novispirillaceae</taxon>
        <taxon>Insolitispirillum</taxon>
    </lineage>
</organism>
<evidence type="ECO:0000256" key="1">
    <source>
        <dbReference type="ARBA" id="ARBA00004141"/>
    </source>
</evidence>
<feature type="transmembrane region" description="Helical" evidence="5">
    <location>
        <begin position="37"/>
        <end position="58"/>
    </location>
</feature>
<keyword evidence="3 5" id="KW-1133">Transmembrane helix</keyword>
<dbReference type="Pfam" id="PF07298">
    <property type="entry name" value="NnrU"/>
    <property type="match status" value="1"/>
</dbReference>
<keyword evidence="2 5" id="KW-0812">Transmembrane</keyword>
<dbReference type="Proteomes" id="UP000185678">
    <property type="component" value="Unassembled WGS sequence"/>
</dbReference>
<sequence>MLILMLAVVLFLATHSVPAIPAVRQRAIAVLGWKGYVLLYSLLSIASLVLVGWGYRQAPYLPLWERDPRLFWLPVLVMPWAWMLVVAGLVIPNPFSISLWRDRAAEPTTGLPAVVRHPVLWGFLLWAVAHMVVNEDAASLLMFGLFALLALMGMRGLDRKRRRLWGDEQWSRCWERRSWRAAHWSQAVALLAGLAAYGVFLELHERLIGVAPWPAGF</sequence>
<reference evidence="7 8" key="1">
    <citation type="submission" date="2017-01" db="EMBL/GenBank/DDBJ databases">
        <authorList>
            <person name="Mah S.A."/>
            <person name="Swanson W.J."/>
            <person name="Moy G.W."/>
            <person name="Vacquier V.D."/>
        </authorList>
    </citation>
    <scope>NUCLEOTIDE SEQUENCE [LARGE SCALE GENOMIC DNA]</scope>
    <source>
        <strain evidence="7 8">DSM 11589</strain>
    </source>
</reference>
<feature type="domain" description="NnrU" evidence="6">
    <location>
        <begin position="3"/>
        <end position="212"/>
    </location>
</feature>
<evidence type="ECO:0000313" key="8">
    <source>
        <dbReference type="Proteomes" id="UP000185678"/>
    </source>
</evidence>